<evidence type="ECO:0000313" key="1">
    <source>
        <dbReference type="EMBL" id="MBO1316837.1"/>
    </source>
</evidence>
<name>A0A8J7PY72_9BACT</name>
<proteinExistence type="predicted"/>
<organism evidence="1 2">
    <name type="scientific">Acanthopleuribacter pedis</name>
    <dbReference type="NCBI Taxonomy" id="442870"/>
    <lineage>
        <taxon>Bacteria</taxon>
        <taxon>Pseudomonadati</taxon>
        <taxon>Acidobacteriota</taxon>
        <taxon>Holophagae</taxon>
        <taxon>Acanthopleuribacterales</taxon>
        <taxon>Acanthopleuribacteraceae</taxon>
        <taxon>Acanthopleuribacter</taxon>
    </lineage>
</organism>
<accession>A0A8J7PY72</accession>
<evidence type="ECO:0000313" key="2">
    <source>
        <dbReference type="Proteomes" id="UP000664417"/>
    </source>
</evidence>
<keyword evidence="2" id="KW-1185">Reference proteome</keyword>
<protein>
    <submittedName>
        <fullName evidence="1">Uncharacterized protein</fullName>
    </submittedName>
</protein>
<dbReference type="Proteomes" id="UP000664417">
    <property type="component" value="Unassembled WGS sequence"/>
</dbReference>
<comment type="caution">
    <text evidence="1">The sequence shown here is derived from an EMBL/GenBank/DDBJ whole genome shotgun (WGS) entry which is preliminary data.</text>
</comment>
<gene>
    <name evidence="1" type="ORF">J3U88_00090</name>
</gene>
<dbReference type="AlphaFoldDB" id="A0A8J7PY72"/>
<dbReference type="EMBL" id="JAFREP010000001">
    <property type="protein sequence ID" value="MBO1316837.1"/>
    <property type="molecule type" value="Genomic_DNA"/>
</dbReference>
<reference evidence="1" key="1">
    <citation type="submission" date="2021-03" db="EMBL/GenBank/DDBJ databases">
        <authorList>
            <person name="Wang G."/>
        </authorList>
    </citation>
    <scope>NUCLEOTIDE SEQUENCE</scope>
    <source>
        <strain evidence="1">KCTC 12899</strain>
    </source>
</reference>
<dbReference type="RefSeq" id="WP_207856074.1">
    <property type="nucleotide sequence ID" value="NZ_JAFREP010000001.1"/>
</dbReference>
<sequence length="79" mass="8956">MVEERRRAAQVGRHLLNHLTILLPTLEGLCQITVQDGKQGHIFFRYAPSAQEDMERLWAYLSEKYGEAFVLGETLAAAP</sequence>